<dbReference type="EMBL" id="LXEY01000016">
    <property type="protein sequence ID" value="OAV61491.1"/>
    <property type="molecule type" value="Genomic_DNA"/>
</dbReference>
<organism evidence="1 2">
    <name type="scientific">Enteractinococcus helveticum</name>
    <dbReference type="NCBI Taxonomy" id="1837282"/>
    <lineage>
        <taxon>Bacteria</taxon>
        <taxon>Bacillati</taxon>
        <taxon>Actinomycetota</taxon>
        <taxon>Actinomycetes</taxon>
        <taxon>Micrococcales</taxon>
        <taxon>Micrococcaceae</taxon>
    </lineage>
</organism>
<sequence length="163" mass="18725">MKYTASIEIALPREKVLDLLSDPVYLPMWLRGVVVHEPLNGEHGQYGTESRVVMQMDQQTIEATEIVTRREPENLEGIPADSVVYYERELVVPGMWSIARERLLAVGPETTLWDSENEYRFSSVLMRMAAVFMRGAFRKQSVVHMRDFKAFAEHGTDVREVHG</sequence>
<accession>A0A1B7M067</accession>
<dbReference type="OrthoDB" id="411301at2"/>
<dbReference type="SUPFAM" id="SSF55961">
    <property type="entry name" value="Bet v1-like"/>
    <property type="match status" value="1"/>
</dbReference>
<name>A0A1B7M067_9MICC</name>
<dbReference type="Gene3D" id="3.30.530.20">
    <property type="match status" value="1"/>
</dbReference>
<dbReference type="CDD" id="cd07812">
    <property type="entry name" value="SRPBCC"/>
    <property type="match status" value="1"/>
</dbReference>
<evidence type="ECO:0000313" key="1">
    <source>
        <dbReference type="EMBL" id="OAV61491.1"/>
    </source>
</evidence>
<reference evidence="1 2" key="1">
    <citation type="submission" date="2016-04" db="EMBL/GenBank/DDBJ databases">
        <title>First whole genome shotgun sequence of the bacterium Enteractinococcus sp. strain UASWS1574.</title>
        <authorList>
            <person name="Crovadore J."/>
            <person name="Chablais R."/>
            <person name="Lefort F."/>
        </authorList>
    </citation>
    <scope>NUCLEOTIDE SEQUENCE [LARGE SCALE GENOMIC DNA]</scope>
    <source>
        <strain evidence="1 2">UASWS1574</strain>
    </source>
</reference>
<dbReference type="RefSeq" id="WP_043057626.1">
    <property type="nucleotide sequence ID" value="NZ_LXEY01000016.1"/>
</dbReference>
<dbReference type="InterPro" id="IPR023393">
    <property type="entry name" value="START-like_dom_sf"/>
</dbReference>
<protein>
    <recommendedName>
        <fullName evidence="3">Polyketide cyclase</fullName>
    </recommendedName>
</protein>
<keyword evidence="2" id="KW-1185">Reference proteome</keyword>
<evidence type="ECO:0000313" key="2">
    <source>
        <dbReference type="Proteomes" id="UP000078292"/>
    </source>
</evidence>
<dbReference type="AlphaFoldDB" id="A0A1B7M067"/>
<evidence type="ECO:0008006" key="3">
    <source>
        <dbReference type="Google" id="ProtNLM"/>
    </source>
</evidence>
<dbReference type="STRING" id="1837282.A6F49_08580"/>
<dbReference type="Proteomes" id="UP000078292">
    <property type="component" value="Unassembled WGS sequence"/>
</dbReference>
<gene>
    <name evidence="1" type="ORF">A6F49_08580</name>
</gene>
<comment type="caution">
    <text evidence="1">The sequence shown here is derived from an EMBL/GenBank/DDBJ whole genome shotgun (WGS) entry which is preliminary data.</text>
</comment>
<proteinExistence type="predicted"/>